<gene>
    <name evidence="2" type="ORF">AUCHE_05_00890</name>
</gene>
<protein>
    <recommendedName>
        <fullName evidence="1">Mycothiol-dependent maleylpyruvate isomerase metal-binding domain-containing protein</fullName>
    </recommendedName>
</protein>
<reference evidence="2 3" key="1">
    <citation type="submission" date="2012-08" db="EMBL/GenBank/DDBJ databases">
        <title>Whole genome shotgun sequence of Austwickia chelonae NBRC 105200.</title>
        <authorList>
            <person name="Yoshida I."/>
            <person name="Hosoyama A."/>
            <person name="Tsuchikane K."/>
            <person name="Katsumata H."/>
            <person name="Ando Y."/>
            <person name="Ohji S."/>
            <person name="Hamada M."/>
            <person name="Tamura T."/>
            <person name="Yamazoe A."/>
            <person name="Yamazaki S."/>
            <person name="Fujita N."/>
        </authorList>
    </citation>
    <scope>NUCLEOTIDE SEQUENCE [LARGE SCALE GENOMIC DNA]</scope>
    <source>
        <strain evidence="2 3">NBRC 105200</strain>
    </source>
</reference>
<accession>K6VP84</accession>
<dbReference type="EMBL" id="BAGZ01000005">
    <property type="protein sequence ID" value="GAB77185.1"/>
    <property type="molecule type" value="Genomic_DNA"/>
</dbReference>
<keyword evidence="3" id="KW-1185">Reference proteome</keyword>
<feature type="domain" description="Mycothiol-dependent maleylpyruvate isomerase metal-binding" evidence="1">
    <location>
        <begin position="11"/>
        <end position="131"/>
    </location>
</feature>
<dbReference type="GO" id="GO:0046872">
    <property type="term" value="F:metal ion binding"/>
    <property type="evidence" value="ECO:0007669"/>
    <property type="project" value="InterPro"/>
</dbReference>
<dbReference type="Gene3D" id="1.20.120.450">
    <property type="entry name" value="dinb family like domain"/>
    <property type="match status" value="1"/>
</dbReference>
<name>K6VP84_9MICO</name>
<dbReference type="NCBIfam" id="TIGR03083">
    <property type="entry name" value="maleylpyruvate isomerase family mycothiol-dependent enzyme"/>
    <property type="match status" value="1"/>
</dbReference>
<dbReference type="InterPro" id="IPR017517">
    <property type="entry name" value="Maleyloyr_isom"/>
</dbReference>
<dbReference type="NCBIfam" id="TIGR03086">
    <property type="entry name" value="TIGR03086 family metal-binding protein"/>
    <property type="match status" value="1"/>
</dbReference>
<dbReference type="SUPFAM" id="SSF109854">
    <property type="entry name" value="DinB/YfiT-like putative metalloenzymes"/>
    <property type="match status" value="1"/>
</dbReference>
<comment type="caution">
    <text evidence="2">The sequence shown here is derived from an EMBL/GenBank/DDBJ whole genome shotgun (WGS) entry which is preliminary data.</text>
</comment>
<sequence>MSSSTTIALLPEAARAMSEVLSQVPGPSWYDPSPCHGWRVGDVANHVVAEHLWAPHLLRGETLDQVGDRYAGDMLGADPVASWRRAMTMSLMAWAQVDHDARVHTGQGLIDVVEYAHQMLLDLVVHAWDIAAGAGVSYAPVENAIEDAIAYEKPRVSAQGIPGVFGPPSTYAGENRLGVLLAMTGRTPFRRG</sequence>
<evidence type="ECO:0000259" key="1">
    <source>
        <dbReference type="Pfam" id="PF11716"/>
    </source>
</evidence>
<dbReference type="Proteomes" id="UP000008495">
    <property type="component" value="Unassembled WGS sequence"/>
</dbReference>
<dbReference type="InterPro" id="IPR024344">
    <property type="entry name" value="MDMPI_metal-binding"/>
</dbReference>
<evidence type="ECO:0000313" key="3">
    <source>
        <dbReference type="Proteomes" id="UP000008495"/>
    </source>
</evidence>
<dbReference type="STRING" id="100225.SAMN05421595_1000"/>
<dbReference type="RefSeq" id="WP_006501937.1">
    <property type="nucleotide sequence ID" value="NZ_BAGZ01000005.1"/>
</dbReference>
<dbReference type="Pfam" id="PF11716">
    <property type="entry name" value="MDMPI_N"/>
    <property type="match status" value="1"/>
</dbReference>
<evidence type="ECO:0000313" key="2">
    <source>
        <dbReference type="EMBL" id="GAB77185.1"/>
    </source>
</evidence>
<dbReference type="InterPro" id="IPR034660">
    <property type="entry name" value="DinB/YfiT-like"/>
</dbReference>
<dbReference type="InterPro" id="IPR017520">
    <property type="entry name" value="CHP03086"/>
</dbReference>
<dbReference type="AlphaFoldDB" id="K6VP84"/>
<organism evidence="2 3">
    <name type="scientific">Austwickia chelonae NBRC 105200</name>
    <dbReference type="NCBI Taxonomy" id="1184607"/>
    <lineage>
        <taxon>Bacteria</taxon>
        <taxon>Bacillati</taxon>
        <taxon>Actinomycetota</taxon>
        <taxon>Actinomycetes</taxon>
        <taxon>Micrococcales</taxon>
        <taxon>Dermatophilaceae</taxon>
        <taxon>Austwickia</taxon>
    </lineage>
</organism>
<dbReference type="eggNOG" id="COG1576">
    <property type="taxonomic scope" value="Bacteria"/>
</dbReference>
<proteinExistence type="predicted"/>
<dbReference type="OrthoDB" id="5185819at2"/>